<accession>A0A1V9XBS5</accession>
<organism evidence="2 3">
    <name type="scientific">Tropilaelaps mercedesae</name>
    <dbReference type="NCBI Taxonomy" id="418985"/>
    <lineage>
        <taxon>Eukaryota</taxon>
        <taxon>Metazoa</taxon>
        <taxon>Ecdysozoa</taxon>
        <taxon>Arthropoda</taxon>
        <taxon>Chelicerata</taxon>
        <taxon>Arachnida</taxon>
        <taxon>Acari</taxon>
        <taxon>Parasitiformes</taxon>
        <taxon>Mesostigmata</taxon>
        <taxon>Gamasina</taxon>
        <taxon>Dermanyssoidea</taxon>
        <taxon>Laelapidae</taxon>
        <taxon>Tropilaelaps</taxon>
    </lineage>
</organism>
<gene>
    <name evidence="2" type="ORF">BIW11_01615</name>
</gene>
<protein>
    <submittedName>
        <fullName evidence="2">Uncharacterized protein</fullName>
    </submittedName>
</protein>
<sequence length="174" mass="19151">MTSSHDISKIESWRSRRAEEASLARARFVQAAMARSVVYSSHFADYVARQRSFLQSLTLTQLGYADHVSILMQDCAVRHGGRRSGVLARSHSSVWMVFALRETAYRAHPGKLSGGWDDDDGIEQSSRSTAPRVGIPAGPGRTQPYCASPSANNNAADFGYDPPFIRGRSWRCSG</sequence>
<feature type="region of interest" description="Disordered" evidence="1">
    <location>
        <begin position="115"/>
        <end position="148"/>
    </location>
</feature>
<dbReference type="EMBL" id="MNPL01015973">
    <property type="protein sequence ID" value="OQR70843.1"/>
    <property type="molecule type" value="Genomic_DNA"/>
</dbReference>
<name>A0A1V9XBS5_9ACAR</name>
<reference evidence="2 3" key="1">
    <citation type="journal article" date="2017" name="Gigascience">
        <title>Draft genome of the honey bee ectoparasitic mite, Tropilaelaps mercedesae, is shaped by the parasitic life history.</title>
        <authorList>
            <person name="Dong X."/>
            <person name="Armstrong S.D."/>
            <person name="Xia D."/>
            <person name="Makepeace B.L."/>
            <person name="Darby A.C."/>
            <person name="Kadowaki T."/>
        </authorList>
    </citation>
    <scope>NUCLEOTIDE SEQUENCE [LARGE SCALE GENOMIC DNA]</scope>
    <source>
        <strain evidence="2">Wuxi-XJTLU</strain>
    </source>
</reference>
<dbReference type="Proteomes" id="UP000192247">
    <property type="component" value="Unassembled WGS sequence"/>
</dbReference>
<keyword evidence="3" id="KW-1185">Reference proteome</keyword>
<comment type="caution">
    <text evidence="2">The sequence shown here is derived from an EMBL/GenBank/DDBJ whole genome shotgun (WGS) entry which is preliminary data.</text>
</comment>
<dbReference type="InParanoid" id="A0A1V9XBS5"/>
<evidence type="ECO:0000256" key="1">
    <source>
        <dbReference type="SAM" id="MobiDB-lite"/>
    </source>
</evidence>
<evidence type="ECO:0000313" key="3">
    <source>
        <dbReference type="Proteomes" id="UP000192247"/>
    </source>
</evidence>
<proteinExistence type="predicted"/>
<dbReference type="AlphaFoldDB" id="A0A1V9XBS5"/>
<evidence type="ECO:0000313" key="2">
    <source>
        <dbReference type="EMBL" id="OQR70843.1"/>
    </source>
</evidence>